<gene>
    <name evidence="1" type="ORF">Zmor_004528</name>
</gene>
<evidence type="ECO:0000313" key="1">
    <source>
        <dbReference type="EMBL" id="KAJ3621772.1"/>
    </source>
</evidence>
<dbReference type="EMBL" id="JALNTZ010001988">
    <property type="protein sequence ID" value="KAJ3621772.1"/>
    <property type="molecule type" value="Genomic_DNA"/>
</dbReference>
<organism evidence="1 2">
    <name type="scientific">Zophobas morio</name>
    <dbReference type="NCBI Taxonomy" id="2755281"/>
    <lineage>
        <taxon>Eukaryota</taxon>
        <taxon>Metazoa</taxon>
        <taxon>Ecdysozoa</taxon>
        <taxon>Arthropoda</taxon>
        <taxon>Hexapoda</taxon>
        <taxon>Insecta</taxon>
        <taxon>Pterygota</taxon>
        <taxon>Neoptera</taxon>
        <taxon>Endopterygota</taxon>
        <taxon>Coleoptera</taxon>
        <taxon>Polyphaga</taxon>
        <taxon>Cucujiformia</taxon>
        <taxon>Tenebrionidae</taxon>
        <taxon>Zophobas</taxon>
    </lineage>
</organism>
<protein>
    <submittedName>
        <fullName evidence="1">Uncharacterized protein</fullName>
    </submittedName>
</protein>
<dbReference type="Proteomes" id="UP001168821">
    <property type="component" value="Unassembled WGS sequence"/>
</dbReference>
<name>A0AA38LZN5_9CUCU</name>
<sequence length="85" mass="10001">MHTTEQSLDNFDEVTAFRLDTIKTLMKFTLELLHQVTLKIENKMKMFLTHDSHLGYGLLPQWVTMLKKISMIKINSLENISQVMF</sequence>
<proteinExistence type="predicted"/>
<evidence type="ECO:0000313" key="2">
    <source>
        <dbReference type="Proteomes" id="UP001168821"/>
    </source>
</evidence>
<comment type="caution">
    <text evidence="1">The sequence shown here is derived from an EMBL/GenBank/DDBJ whole genome shotgun (WGS) entry which is preliminary data.</text>
</comment>
<accession>A0AA38LZN5</accession>
<keyword evidence="2" id="KW-1185">Reference proteome</keyword>
<dbReference type="AlphaFoldDB" id="A0AA38LZN5"/>
<reference evidence="1" key="1">
    <citation type="journal article" date="2023" name="G3 (Bethesda)">
        <title>Whole genome assemblies of Zophobas morio and Tenebrio molitor.</title>
        <authorList>
            <person name="Kaur S."/>
            <person name="Stinson S.A."/>
            <person name="diCenzo G.C."/>
        </authorList>
    </citation>
    <scope>NUCLEOTIDE SEQUENCE</scope>
    <source>
        <strain evidence="1">QUZm001</strain>
    </source>
</reference>